<dbReference type="Proteomes" id="UP000708208">
    <property type="component" value="Unassembled WGS sequence"/>
</dbReference>
<protein>
    <submittedName>
        <fullName evidence="2">Uncharacterized protein</fullName>
    </submittedName>
</protein>
<comment type="caution">
    <text evidence="2">The sequence shown here is derived from an EMBL/GenBank/DDBJ whole genome shotgun (WGS) entry which is preliminary data.</text>
</comment>
<name>A0A8J2NNM3_9HEXA</name>
<proteinExistence type="predicted"/>
<organism evidence="2 3">
    <name type="scientific">Allacma fusca</name>
    <dbReference type="NCBI Taxonomy" id="39272"/>
    <lineage>
        <taxon>Eukaryota</taxon>
        <taxon>Metazoa</taxon>
        <taxon>Ecdysozoa</taxon>
        <taxon>Arthropoda</taxon>
        <taxon>Hexapoda</taxon>
        <taxon>Collembola</taxon>
        <taxon>Symphypleona</taxon>
        <taxon>Sminthuridae</taxon>
        <taxon>Allacma</taxon>
    </lineage>
</organism>
<feature type="compositionally biased region" description="Basic and acidic residues" evidence="1">
    <location>
        <begin position="80"/>
        <end position="94"/>
    </location>
</feature>
<keyword evidence="3" id="KW-1185">Reference proteome</keyword>
<dbReference type="EMBL" id="CAJVCH010065394">
    <property type="protein sequence ID" value="CAG7719881.1"/>
    <property type="molecule type" value="Genomic_DNA"/>
</dbReference>
<dbReference type="AlphaFoldDB" id="A0A8J2NNM3"/>
<sequence>MLAKSKLRKHGPVKGNENLKITVQQIRLSLLTLETKLKVVTCQVKEHRGFIEKHGTFISELLPRLKLGRMNGTHSYGTKSGEESFNHESSDNDSTHLLGQRSQITMQKNGSMRGSTLSEEPNIGSVSLSFPTLHPNNLARVTMWVMNRPKNSQLHGRTTSQPTMTRFSWATKTFI</sequence>
<reference evidence="2" key="1">
    <citation type="submission" date="2021-06" db="EMBL/GenBank/DDBJ databases">
        <authorList>
            <person name="Hodson N. C."/>
            <person name="Mongue J. A."/>
            <person name="Jaron S. K."/>
        </authorList>
    </citation>
    <scope>NUCLEOTIDE SEQUENCE</scope>
</reference>
<feature type="region of interest" description="Disordered" evidence="1">
    <location>
        <begin position="73"/>
        <end position="95"/>
    </location>
</feature>
<accession>A0A8J2NNM3</accession>
<gene>
    <name evidence="2" type="ORF">AFUS01_LOCUS9181</name>
</gene>
<evidence type="ECO:0000256" key="1">
    <source>
        <dbReference type="SAM" id="MobiDB-lite"/>
    </source>
</evidence>
<evidence type="ECO:0000313" key="2">
    <source>
        <dbReference type="EMBL" id="CAG7719881.1"/>
    </source>
</evidence>
<evidence type="ECO:0000313" key="3">
    <source>
        <dbReference type="Proteomes" id="UP000708208"/>
    </source>
</evidence>